<dbReference type="InterPro" id="IPR002161">
    <property type="entry name" value="PdxT/SNO"/>
</dbReference>
<comment type="catalytic activity">
    <reaction evidence="6">
        <text>aldehydo-D-ribose 5-phosphate + D-glyceraldehyde 3-phosphate + L-glutamine = pyridoxal 5'-phosphate + L-glutamate + phosphate + 3 H2O + H(+)</text>
        <dbReference type="Rhea" id="RHEA:31507"/>
        <dbReference type="ChEBI" id="CHEBI:15377"/>
        <dbReference type="ChEBI" id="CHEBI:15378"/>
        <dbReference type="ChEBI" id="CHEBI:29985"/>
        <dbReference type="ChEBI" id="CHEBI:43474"/>
        <dbReference type="ChEBI" id="CHEBI:58273"/>
        <dbReference type="ChEBI" id="CHEBI:58359"/>
        <dbReference type="ChEBI" id="CHEBI:59776"/>
        <dbReference type="ChEBI" id="CHEBI:597326"/>
        <dbReference type="EC" id="4.3.3.6"/>
    </reaction>
</comment>
<evidence type="ECO:0000313" key="7">
    <source>
        <dbReference type="EMBL" id="KXB08985.1"/>
    </source>
</evidence>
<proteinExistence type="inferred from homology"/>
<dbReference type="Gene3D" id="3.40.50.880">
    <property type="match status" value="1"/>
</dbReference>
<feature type="active site" description="Charge relay system" evidence="6">
    <location>
        <position position="180"/>
    </location>
</feature>
<keyword evidence="3 6" id="KW-0315">Glutamine amidotransferase</keyword>
<evidence type="ECO:0000256" key="4">
    <source>
        <dbReference type="ARBA" id="ARBA00023239"/>
    </source>
</evidence>
<feature type="binding site" evidence="6">
    <location>
        <position position="115"/>
    </location>
    <ligand>
        <name>L-glutamine</name>
        <dbReference type="ChEBI" id="CHEBI:58359"/>
    </ligand>
</feature>
<dbReference type="PROSITE" id="PS51273">
    <property type="entry name" value="GATASE_TYPE_1"/>
    <property type="match status" value="1"/>
</dbReference>
<gene>
    <name evidence="6" type="primary">pdxT</name>
    <name evidence="7" type="ORF">AKJ55_00065</name>
</gene>
<feature type="active site" description="Nucleophile" evidence="6">
    <location>
        <position position="84"/>
    </location>
</feature>
<evidence type="ECO:0000313" key="8">
    <source>
        <dbReference type="Proteomes" id="UP000070633"/>
    </source>
</evidence>
<dbReference type="InterPro" id="IPR029062">
    <property type="entry name" value="Class_I_gatase-like"/>
</dbReference>
<dbReference type="PANTHER" id="PTHR31559:SF0">
    <property type="entry name" value="PYRIDOXAL 5'-PHOSPHATE SYNTHASE SUBUNIT SNO1-RELATED"/>
    <property type="match status" value="1"/>
</dbReference>
<comment type="subunit">
    <text evidence="6">In the presence of PdxS, forms a dodecamer of heterodimers. Only shows activity in the heterodimer.</text>
</comment>
<organism evidence="7 8">
    <name type="scientific">candidate division MSBL1 archaeon SCGC-AAA382M17</name>
    <dbReference type="NCBI Taxonomy" id="1698284"/>
    <lineage>
        <taxon>Archaea</taxon>
        <taxon>Methanobacteriati</taxon>
        <taxon>Methanobacteriota</taxon>
        <taxon>candidate division MSBL1</taxon>
    </lineage>
</organism>
<dbReference type="SUPFAM" id="SSF52317">
    <property type="entry name" value="Class I glutamine amidotransferase-like"/>
    <property type="match status" value="1"/>
</dbReference>
<protein>
    <recommendedName>
        <fullName evidence="6">Pyridoxal 5'-phosphate synthase subunit PdxT</fullName>
        <ecNumber evidence="6">4.3.3.6</ecNumber>
    </recommendedName>
    <alternativeName>
        <fullName evidence="6">Pdx2</fullName>
    </alternativeName>
    <alternativeName>
        <fullName evidence="6">Pyridoxal 5'-phosphate synthase glutaminase subunit</fullName>
        <ecNumber evidence="6">3.5.1.2</ecNumber>
    </alternativeName>
</protein>
<dbReference type="EC" id="3.5.1.2" evidence="6"/>
<dbReference type="PANTHER" id="PTHR31559">
    <property type="entry name" value="PYRIDOXAL 5'-PHOSPHATE SYNTHASE SUBUNIT SNO"/>
    <property type="match status" value="1"/>
</dbReference>
<reference evidence="7 8" key="1">
    <citation type="journal article" date="2016" name="Sci. Rep.">
        <title>Metabolic traits of an uncultured archaeal lineage -MSBL1- from brine pools of the Red Sea.</title>
        <authorList>
            <person name="Mwirichia R."/>
            <person name="Alam I."/>
            <person name="Rashid M."/>
            <person name="Vinu M."/>
            <person name="Ba-Alawi W."/>
            <person name="Anthony Kamau A."/>
            <person name="Kamanda Ngugi D."/>
            <person name="Goker M."/>
            <person name="Klenk H.P."/>
            <person name="Bajic V."/>
            <person name="Stingl U."/>
        </authorList>
    </citation>
    <scope>NUCLEOTIDE SEQUENCE [LARGE SCALE GENOMIC DNA]</scope>
    <source>
        <strain evidence="7">SCGC-AAA382M17</strain>
    </source>
</reference>
<dbReference type="EMBL" id="LHYI01000001">
    <property type="protein sequence ID" value="KXB08985.1"/>
    <property type="molecule type" value="Genomic_DNA"/>
</dbReference>
<comment type="catalytic activity">
    <reaction evidence="5 6">
        <text>L-glutamine + H2O = L-glutamate + NH4(+)</text>
        <dbReference type="Rhea" id="RHEA:15889"/>
        <dbReference type="ChEBI" id="CHEBI:15377"/>
        <dbReference type="ChEBI" id="CHEBI:28938"/>
        <dbReference type="ChEBI" id="CHEBI:29985"/>
        <dbReference type="ChEBI" id="CHEBI:58359"/>
        <dbReference type="EC" id="3.5.1.2"/>
    </reaction>
</comment>
<dbReference type="HAMAP" id="MF_01615">
    <property type="entry name" value="PdxT"/>
    <property type="match status" value="1"/>
</dbReference>
<feature type="binding site" evidence="6">
    <location>
        <begin position="144"/>
        <end position="145"/>
    </location>
    <ligand>
        <name>L-glutamine</name>
        <dbReference type="ChEBI" id="CHEBI:58359"/>
    </ligand>
</feature>
<evidence type="ECO:0000256" key="2">
    <source>
        <dbReference type="ARBA" id="ARBA00022801"/>
    </source>
</evidence>
<evidence type="ECO:0000256" key="3">
    <source>
        <dbReference type="ARBA" id="ARBA00022962"/>
    </source>
</evidence>
<dbReference type="Proteomes" id="UP000070633">
    <property type="component" value="Unassembled WGS sequence"/>
</dbReference>
<dbReference type="PROSITE" id="PS51130">
    <property type="entry name" value="PDXT_SNO_2"/>
    <property type="match status" value="1"/>
</dbReference>
<dbReference type="CDD" id="cd01749">
    <property type="entry name" value="GATase1_PB"/>
    <property type="match status" value="1"/>
</dbReference>
<comment type="caution">
    <text evidence="7">The sequence shown here is derived from an EMBL/GenBank/DDBJ whole genome shotgun (WGS) entry which is preliminary data.</text>
</comment>
<keyword evidence="8" id="KW-1185">Reference proteome</keyword>
<accession>A0ABR5TK50</accession>
<evidence type="ECO:0000256" key="1">
    <source>
        <dbReference type="ARBA" id="ARBA00008345"/>
    </source>
</evidence>
<comment type="function">
    <text evidence="6">Catalyzes the hydrolysis of glutamine to glutamate and ammonia as part of the biosynthesis of pyridoxal 5'-phosphate. The resulting ammonia molecule is channeled to the active site of PdxS.</text>
</comment>
<keyword evidence="6" id="KW-0663">Pyridoxal phosphate</keyword>
<dbReference type="Pfam" id="PF01174">
    <property type="entry name" value="SNO"/>
    <property type="match status" value="1"/>
</dbReference>
<evidence type="ECO:0000256" key="6">
    <source>
        <dbReference type="HAMAP-Rule" id="MF_01615"/>
    </source>
</evidence>
<feature type="binding site" evidence="6">
    <location>
        <begin position="52"/>
        <end position="54"/>
    </location>
    <ligand>
        <name>L-glutamine</name>
        <dbReference type="ChEBI" id="CHEBI:58359"/>
    </ligand>
</feature>
<feature type="active site" description="Charge relay system" evidence="6">
    <location>
        <position position="182"/>
    </location>
</feature>
<comment type="similarity">
    <text evidence="1 6">Belongs to the glutaminase PdxT/SNO family.</text>
</comment>
<dbReference type="PIRSF" id="PIRSF005639">
    <property type="entry name" value="Glut_amidoT_SNO"/>
    <property type="match status" value="1"/>
</dbReference>
<dbReference type="EC" id="4.3.3.6" evidence="6"/>
<dbReference type="PROSITE" id="PS01236">
    <property type="entry name" value="PDXT_SNO_1"/>
    <property type="match status" value="1"/>
</dbReference>
<evidence type="ECO:0000256" key="5">
    <source>
        <dbReference type="ARBA" id="ARBA00049534"/>
    </source>
</evidence>
<dbReference type="InterPro" id="IPR021196">
    <property type="entry name" value="PdxT/SNO_CS"/>
</dbReference>
<name>A0ABR5TK50_9EURY</name>
<keyword evidence="2 6" id="KW-0378">Hydrolase</keyword>
<sequence>MKIGVLGLQGAITEHVKACNAAINEAGIEGETFWLKGKSQLSEIDGLIIPGGESTTIGRLITKAGMFDRLRDMGKNGFPILGTCAGLILLAKEGEKEIKRTGQPLLKLMDMKVTRNAFGGQRESFEADLDITALGNEPFKGVFIRAPAIKKVWGEANPLARYDDKIVAAEQGNLLAFAFHPELTSDTRVHRYFLKKVKSYYSNKSRTP</sequence>
<comment type="pathway">
    <text evidence="6">Cofactor biosynthesis; pyridoxal 5'-phosphate biosynthesis.</text>
</comment>
<keyword evidence="4 6" id="KW-0456">Lyase</keyword>
<dbReference type="NCBIfam" id="TIGR03800">
    <property type="entry name" value="PLP_synth_Pdx2"/>
    <property type="match status" value="1"/>
</dbReference>